<organism evidence="2 3">
    <name type="scientific">Rubinisphaera italica</name>
    <dbReference type="NCBI Taxonomy" id="2527969"/>
    <lineage>
        <taxon>Bacteria</taxon>
        <taxon>Pseudomonadati</taxon>
        <taxon>Planctomycetota</taxon>
        <taxon>Planctomycetia</taxon>
        <taxon>Planctomycetales</taxon>
        <taxon>Planctomycetaceae</taxon>
        <taxon>Rubinisphaera</taxon>
    </lineage>
</organism>
<dbReference type="AlphaFoldDB" id="A0A5C5XIM1"/>
<dbReference type="EMBL" id="SJPG01000001">
    <property type="protein sequence ID" value="TWT62539.1"/>
    <property type="molecule type" value="Genomic_DNA"/>
</dbReference>
<keyword evidence="3" id="KW-1185">Reference proteome</keyword>
<reference evidence="2 3" key="1">
    <citation type="submission" date="2019-02" db="EMBL/GenBank/DDBJ databases">
        <title>Deep-cultivation of Planctomycetes and their phenomic and genomic characterization uncovers novel biology.</title>
        <authorList>
            <person name="Wiegand S."/>
            <person name="Jogler M."/>
            <person name="Boedeker C."/>
            <person name="Pinto D."/>
            <person name="Vollmers J."/>
            <person name="Rivas-Marin E."/>
            <person name="Kohn T."/>
            <person name="Peeters S.H."/>
            <person name="Heuer A."/>
            <person name="Rast P."/>
            <person name="Oberbeckmann S."/>
            <person name="Bunk B."/>
            <person name="Jeske O."/>
            <person name="Meyerdierks A."/>
            <person name="Storesund J.E."/>
            <person name="Kallscheuer N."/>
            <person name="Luecker S."/>
            <person name="Lage O.M."/>
            <person name="Pohl T."/>
            <person name="Merkel B.J."/>
            <person name="Hornburger P."/>
            <person name="Mueller R.-W."/>
            <person name="Bruemmer F."/>
            <person name="Labrenz M."/>
            <person name="Spormann A.M."/>
            <person name="Op Den Camp H."/>
            <person name="Overmann J."/>
            <person name="Amann R."/>
            <person name="Jetten M.S.M."/>
            <person name="Mascher T."/>
            <person name="Medema M.H."/>
            <person name="Devos D.P."/>
            <person name="Kaster A.-K."/>
            <person name="Ovreas L."/>
            <person name="Rohde M."/>
            <person name="Galperin M.Y."/>
            <person name="Jogler C."/>
        </authorList>
    </citation>
    <scope>NUCLEOTIDE SEQUENCE [LARGE SCALE GENOMIC DNA]</scope>
    <source>
        <strain evidence="2 3">Pan54</strain>
    </source>
</reference>
<sequence>MIVVYHGEMKMGFFMSRLLLLVNGLSLDAPLVSIAWQEIAARQLHVPLQSSERLLLFLATWLVYAGDRLLDSRGVLTSVVEIPRHRFVARNFWPLLSLWVILFMATAVMTCLLLNLTAILIAVLILGLLAGYFGICLRLPSARWVIPREVIVSLFFIVAVLFFPILEARSTVNQELGLSLFRFSLPAGGLILLNCLGIASWEAEKDRQSGESTLATRFPAVVKFFPGIAIATGIVFLLIDRLLAHEWNIFGVSVCTAAVLIGFLNSERIPQDLKPILADAMLIVPFVILSILS</sequence>
<keyword evidence="1" id="KW-1133">Transmembrane helix</keyword>
<feature type="transmembrane region" description="Helical" evidence="1">
    <location>
        <begin position="149"/>
        <end position="166"/>
    </location>
</feature>
<dbReference type="Proteomes" id="UP000316095">
    <property type="component" value="Unassembled WGS sequence"/>
</dbReference>
<evidence type="ECO:0000256" key="1">
    <source>
        <dbReference type="SAM" id="Phobius"/>
    </source>
</evidence>
<feature type="transmembrane region" description="Helical" evidence="1">
    <location>
        <begin position="116"/>
        <end position="137"/>
    </location>
</feature>
<proteinExistence type="predicted"/>
<evidence type="ECO:0000313" key="2">
    <source>
        <dbReference type="EMBL" id="TWT62539.1"/>
    </source>
</evidence>
<evidence type="ECO:0008006" key="4">
    <source>
        <dbReference type="Google" id="ProtNLM"/>
    </source>
</evidence>
<keyword evidence="1" id="KW-0472">Membrane</keyword>
<evidence type="ECO:0000313" key="3">
    <source>
        <dbReference type="Proteomes" id="UP000316095"/>
    </source>
</evidence>
<feature type="transmembrane region" description="Helical" evidence="1">
    <location>
        <begin position="91"/>
        <end position="110"/>
    </location>
</feature>
<keyword evidence="1" id="KW-0812">Transmembrane</keyword>
<gene>
    <name evidence="2" type="ORF">Pan54_32810</name>
</gene>
<feature type="transmembrane region" description="Helical" evidence="1">
    <location>
        <begin position="276"/>
        <end position="292"/>
    </location>
</feature>
<accession>A0A5C5XIM1</accession>
<protein>
    <recommendedName>
        <fullName evidence="4">Prenyltransferase</fullName>
    </recommendedName>
</protein>
<comment type="caution">
    <text evidence="2">The sequence shown here is derived from an EMBL/GenBank/DDBJ whole genome shotgun (WGS) entry which is preliminary data.</text>
</comment>
<feature type="transmembrane region" description="Helical" evidence="1">
    <location>
        <begin position="178"/>
        <end position="199"/>
    </location>
</feature>
<feature type="transmembrane region" description="Helical" evidence="1">
    <location>
        <begin position="245"/>
        <end position="264"/>
    </location>
</feature>
<name>A0A5C5XIM1_9PLAN</name>
<feature type="transmembrane region" description="Helical" evidence="1">
    <location>
        <begin position="220"/>
        <end position="239"/>
    </location>
</feature>